<evidence type="ECO:0000313" key="3">
    <source>
        <dbReference type="EMBL" id="KKU57061.1"/>
    </source>
</evidence>
<dbReference type="Gene3D" id="3.40.50.720">
    <property type="entry name" value="NAD(P)-binding Rossmann-like Domain"/>
    <property type="match status" value="1"/>
</dbReference>
<evidence type="ECO:0000259" key="2">
    <source>
        <dbReference type="Pfam" id="PF01370"/>
    </source>
</evidence>
<dbReference type="SUPFAM" id="SSF51735">
    <property type="entry name" value="NAD(P)-binding Rossmann-fold domains"/>
    <property type="match status" value="1"/>
</dbReference>
<dbReference type="Pfam" id="PF01370">
    <property type="entry name" value="Epimerase"/>
    <property type="match status" value="2"/>
</dbReference>
<dbReference type="Proteomes" id="UP000034307">
    <property type="component" value="Unassembled WGS sequence"/>
</dbReference>
<sequence length="373" mass="41759">MKSRVLVTGGAGFIGSHTCDVLLEKGYRVAILDNLSEPVHDGSGRWPKYLDRRITKIKGDVASKNDWMKALGGVSFVIHLAAYQDLVPNFSRFFETNAVGTANLFELIVEKKLPIKKVVVASSQFVYGEGKYECRKHGTVFPQGREEKDLQRGKWEPVCPTCGGGISRLDLTEDGHDPRNQYSISKYTQELIGLRLGKLYNIPTVAMRYSIVQGSRQSYRNCYSGVLRLFVTRMKLGIAPVIFEDGGQLRDYVSVKDVARANVMMLENRAQYETFNVGGGMAISVLEFANAVQKGIGTKTGYRITGEYRVGDTRHSVSDISKIKKLGWRPKGNIEESIREYCAWIKDIKIDKAKLIAADRKMRKVGMVRKAKG</sequence>
<dbReference type="EMBL" id="LCNO01000028">
    <property type="protein sequence ID" value="KKU57061.1"/>
    <property type="molecule type" value="Genomic_DNA"/>
</dbReference>
<dbReference type="AlphaFoldDB" id="A0A0G1RIT2"/>
<feature type="domain" description="NAD-dependent epimerase/dehydratase" evidence="2">
    <location>
        <begin position="5"/>
        <end position="132"/>
    </location>
</feature>
<feature type="domain" description="NAD-dependent epimerase/dehydratase" evidence="2">
    <location>
        <begin position="177"/>
        <end position="278"/>
    </location>
</feature>
<comment type="caution">
    <text evidence="3">The sequence shown here is derived from an EMBL/GenBank/DDBJ whole genome shotgun (WGS) entry which is preliminary data.</text>
</comment>
<name>A0A0G1RIT2_9BACT</name>
<gene>
    <name evidence="3" type="ORF">UX80_C0028G0002</name>
</gene>
<comment type="similarity">
    <text evidence="1">Belongs to the NAD(P)-dependent epimerase/dehydratase family.</text>
</comment>
<proteinExistence type="inferred from homology"/>
<accession>A0A0G1RIT2</accession>
<dbReference type="STRING" id="1618358.UX80_C0028G0002"/>
<dbReference type="InterPro" id="IPR001509">
    <property type="entry name" value="Epimerase_deHydtase"/>
</dbReference>
<evidence type="ECO:0000256" key="1">
    <source>
        <dbReference type="ARBA" id="ARBA00007637"/>
    </source>
</evidence>
<dbReference type="InterPro" id="IPR036291">
    <property type="entry name" value="NAD(P)-bd_dom_sf"/>
</dbReference>
<reference evidence="3 4" key="1">
    <citation type="journal article" date="2015" name="Nature">
        <title>rRNA introns, odd ribosomes, and small enigmatic genomes across a large radiation of phyla.</title>
        <authorList>
            <person name="Brown C.T."/>
            <person name="Hug L.A."/>
            <person name="Thomas B.C."/>
            <person name="Sharon I."/>
            <person name="Castelle C.J."/>
            <person name="Singh A."/>
            <person name="Wilkins M.J."/>
            <person name="Williams K.H."/>
            <person name="Banfield J.F."/>
        </authorList>
    </citation>
    <scope>NUCLEOTIDE SEQUENCE [LARGE SCALE GENOMIC DNA]</scope>
</reference>
<organism evidence="3 4">
    <name type="scientific">Candidatus Amesbacteria bacterium GW2011_GWA2_47_11b</name>
    <dbReference type="NCBI Taxonomy" id="1618358"/>
    <lineage>
        <taxon>Bacteria</taxon>
        <taxon>Candidatus Amesiibacteriota</taxon>
    </lineage>
</organism>
<protein>
    <submittedName>
        <fullName evidence="3">NAD-dependent epimerase/dehydratase family protein</fullName>
    </submittedName>
</protein>
<dbReference type="PANTHER" id="PTHR43000">
    <property type="entry name" value="DTDP-D-GLUCOSE 4,6-DEHYDRATASE-RELATED"/>
    <property type="match status" value="1"/>
</dbReference>
<evidence type="ECO:0000313" key="4">
    <source>
        <dbReference type="Proteomes" id="UP000034307"/>
    </source>
</evidence>